<evidence type="ECO:0000313" key="1">
    <source>
        <dbReference type="EMBL" id="EON75227.1"/>
    </source>
</evidence>
<keyword evidence="2" id="KW-1185">Reference proteome</keyword>
<evidence type="ECO:0000313" key="2">
    <source>
        <dbReference type="Proteomes" id="UP000013909"/>
    </source>
</evidence>
<dbReference type="Proteomes" id="UP000013909">
    <property type="component" value="Unassembled WGS sequence"/>
</dbReference>
<accession>R7ZMC1</accession>
<dbReference type="AlphaFoldDB" id="R7ZMC1"/>
<comment type="caution">
    <text evidence="1">The sequence shown here is derived from an EMBL/GenBank/DDBJ whole genome shotgun (WGS) entry which is preliminary data.</text>
</comment>
<dbReference type="EMBL" id="AQHR01000110">
    <property type="protein sequence ID" value="EON75227.1"/>
    <property type="molecule type" value="Genomic_DNA"/>
</dbReference>
<dbReference type="STRING" id="1232681.ADIS_4398"/>
<gene>
    <name evidence="1" type="ORF">ADIS_4398</name>
</gene>
<sequence>MASVFQSLNLEKNFRKNNFWTKEIQGTPMPISVHPTS</sequence>
<reference evidence="1 2" key="1">
    <citation type="submission" date="2013-02" db="EMBL/GenBank/DDBJ databases">
        <title>A novel strain isolated from Lonar lake, Maharashtra, India.</title>
        <authorList>
            <person name="Singh A."/>
        </authorList>
    </citation>
    <scope>NUCLEOTIDE SEQUENCE [LARGE SCALE GENOMIC DNA]</scope>
    <source>
        <strain evidence="1 2">AK24</strain>
    </source>
</reference>
<protein>
    <submittedName>
        <fullName evidence="1">Uncharacterized protein</fullName>
    </submittedName>
</protein>
<proteinExistence type="predicted"/>
<name>R7ZMC1_9BACT</name>
<organism evidence="1 2">
    <name type="scientific">Lunatimonas lonarensis</name>
    <dbReference type="NCBI Taxonomy" id="1232681"/>
    <lineage>
        <taxon>Bacteria</taxon>
        <taxon>Pseudomonadati</taxon>
        <taxon>Bacteroidota</taxon>
        <taxon>Cytophagia</taxon>
        <taxon>Cytophagales</taxon>
        <taxon>Cyclobacteriaceae</taxon>
    </lineage>
</organism>